<reference evidence="2" key="2">
    <citation type="submission" date="2021-10" db="EMBL/GenBank/DDBJ databases">
        <title>Collection of gut derived symbiotic bacterial strains cultured from healthy donors.</title>
        <authorList>
            <person name="Lin H."/>
            <person name="Littmann E."/>
            <person name="Kohout C."/>
            <person name="Pamer E.G."/>
        </authorList>
    </citation>
    <scope>NUCLEOTIDE SEQUENCE</scope>
    <source>
        <strain evidence="2">DFI.2.94</strain>
    </source>
</reference>
<proteinExistence type="predicted"/>
<evidence type="ECO:0000313" key="4">
    <source>
        <dbReference type="Proteomes" id="UP000441609"/>
    </source>
</evidence>
<organism evidence="3 4">
    <name type="scientific">Parabacteroides distasonis</name>
    <dbReference type="NCBI Taxonomy" id="823"/>
    <lineage>
        <taxon>Bacteria</taxon>
        <taxon>Pseudomonadati</taxon>
        <taxon>Bacteroidota</taxon>
        <taxon>Bacteroidia</taxon>
        <taxon>Bacteroidales</taxon>
        <taxon>Tannerellaceae</taxon>
        <taxon>Parabacteroides</taxon>
    </lineage>
</organism>
<feature type="domain" description="Nucleotide modification associated" evidence="1">
    <location>
        <begin position="115"/>
        <end position="176"/>
    </location>
</feature>
<evidence type="ECO:0000313" key="3">
    <source>
        <dbReference type="EMBL" id="MSB72677.1"/>
    </source>
</evidence>
<dbReference type="EMBL" id="WKMO01000003">
    <property type="protein sequence ID" value="MSB72677.1"/>
    <property type="molecule type" value="Genomic_DNA"/>
</dbReference>
<dbReference type="Proteomes" id="UP000441609">
    <property type="component" value="Unassembled WGS sequence"/>
</dbReference>
<evidence type="ECO:0000313" key="2">
    <source>
        <dbReference type="EMBL" id="MCB6518943.1"/>
    </source>
</evidence>
<dbReference type="RefSeq" id="WP_005866571.1">
    <property type="nucleotide sequence ID" value="NZ_CAXSKO010000025.1"/>
</dbReference>
<dbReference type="AlphaFoldDB" id="A0A174K2W1"/>
<sequence length="181" mass="20914">MPNTKEQFEQVISLCRELFGKKLKDYGPSWRIMRPQSVTDQIFIKANRIRSLEIKGTSMVDEGIRPEFIAIVNYGVIGLIQLALGFADTTDITIDKALELYDKYITETKELMYAKNHDYDEAWRSMRISSYTDLILMKIYRTKQIESHGGKTLVSEGVDANYMDMINYALFGLIKLEFGEE</sequence>
<feature type="domain" description="Nucleotide modification associated" evidence="1">
    <location>
        <begin position="22"/>
        <end position="82"/>
    </location>
</feature>
<name>A0A174K2W1_PARDI</name>
<reference evidence="3 4" key="1">
    <citation type="journal article" date="2019" name="Nat. Med.">
        <title>A library of human gut bacterial isolates paired with longitudinal multiomics data enables mechanistic microbiome research.</title>
        <authorList>
            <person name="Poyet M."/>
            <person name="Groussin M."/>
            <person name="Gibbons S.M."/>
            <person name="Avila-Pacheco J."/>
            <person name="Jiang X."/>
            <person name="Kearney S.M."/>
            <person name="Perrotta A.R."/>
            <person name="Berdy B."/>
            <person name="Zhao S."/>
            <person name="Lieberman T.D."/>
            <person name="Swanson P.K."/>
            <person name="Smith M."/>
            <person name="Roesemann S."/>
            <person name="Alexander J.E."/>
            <person name="Rich S.A."/>
            <person name="Livny J."/>
            <person name="Vlamakis H."/>
            <person name="Clish C."/>
            <person name="Bullock K."/>
            <person name="Deik A."/>
            <person name="Scott J."/>
            <person name="Pierce K.A."/>
            <person name="Xavier R.J."/>
            <person name="Alm E.J."/>
        </authorList>
    </citation>
    <scope>NUCLEOTIDE SEQUENCE [LARGE SCALE GENOMIC DNA]</scope>
    <source>
        <strain evidence="3 4">BIOML-A20</strain>
    </source>
</reference>
<evidence type="ECO:0000259" key="1">
    <source>
        <dbReference type="Pfam" id="PF07659"/>
    </source>
</evidence>
<dbReference type="InterPro" id="IPR011630">
    <property type="entry name" value="DUF1599"/>
</dbReference>
<comment type="caution">
    <text evidence="3">The sequence shown here is derived from an EMBL/GenBank/DDBJ whole genome shotgun (WGS) entry which is preliminary data.</text>
</comment>
<dbReference type="Proteomes" id="UP001198806">
    <property type="component" value="Unassembled WGS sequence"/>
</dbReference>
<accession>A0A174K2W1</accession>
<protein>
    <submittedName>
        <fullName evidence="3">DUF1599 domain-containing protein</fullName>
    </submittedName>
</protein>
<dbReference type="Pfam" id="PF07659">
    <property type="entry name" value="DUF1599"/>
    <property type="match status" value="2"/>
</dbReference>
<dbReference type="EMBL" id="JAJCNI010000017">
    <property type="protein sequence ID" value="MCB6518943.1"/>
    <property type="molecule type" value="Genomic_DNA"/>
</dbReference>
<gene>
    <name evidence="3" type="ORF">GKD70_05125</name>
    <name evidence="2" type="ORF">LI194_14175</name>
</gene>